<dbReference type="SUPFAM" id="SSF54975">
    <property type="entry name" value="Acylphosphatase/BLUF domain-like"/>
    <property type="match status" value="1"/>
</dbReference>
<evidence type="ECO:0000313" key="3">
    <source>
        <dbReference type="Proteomes" id="UP000297739"/>
    </source>
</evidence>
<accession>A0A4Z0PKP5</accession>
<dbReference type="Proteomes" id="UP000297739">
    <property type="component" value="Unassembled WGS sequence"/>
</dbReference>
<dbReference type="InterPro" id="IPR007024">
    <property type="entry name" value="BLUF_domain"/>
</dbReference>
<dbReference type="Gene3D" id="3.30.70.100">
    <property type="match status" value="1"/>
</dbReference>
<keyword evidence="3" id="KW-1185">Reference proteome</keyword>
<dbReference type="Pfam" id="PF04940">
    <property type="entry name" value="BLUF"/>
    <property type="match status" value="1"/>
</dbReference>
<comment type="caution">
    <text evidence="2">The sequence shown here is derived from an EMBL/GenBank/DDBJ whole genome shotgun (WGS) entry which is preliminary data.</text>
</comment>
<gene>
    <name evidence="2" type="ORF">E5J99_09275</name>
</gene>
<dbReference type="SMART" id="SM01034">
    <property type="entry name" value="BLUF"/>
    <property type="match status" value="1"/>
</dbReference>
<feature type="domain" description="BLUF" evidence="1">
    <location>
        <begin position="3"/>
        <end position="96"/>
    </location>
</feature>
<dbReference type="InterPro" id="IPR036046">
    <property type="entry name" value="Acylphosphatase-like_dom_sf"/>
</dbReference>
<organism evidence="2 3">
    <name type="scientific">Hymenobacter elongatus</name>
    <dbReference type="NCBI Taxonomy" id="877208"/>
    <lineage>
        <taxon>Bacteria</taxon>
        <taxon>Pseudomonadati</taxon>
        <taxon>Bacteroidota</taxon>
        <taxon>Cytophagia</taxon>
        <taxon>Cytophagales</taxon>
        <taxon>Hymenobacteraceae</taxon>
        <taxon>Hymenobacter</taxon>
    </lineage>
</organism>
<name>A0A4Z0PKP5_9BACT</name>
<reference evidence="2 3" key="1">
    <citation type="submission" date="2019-04" db="EMBL/GenBank/DDBJ databases">
        <authorList>
            <person name="Feng G."/>
            <person name="Zhang J."/>
            <person name="Zhu H."/>
        </authorList>
    </citation>
    <scope>NUCLEOTIDE SEQUENCE [LARGE SCALE GENOMIC DNA]</scope>
    <source>
        <strain evidence="2 3">JCM 17223</strain>
    </source>
</reference>
<dbReference type="OrthoDB" id="1122028at2"/>
<dbReference type="GO" id="GO:0009882">
    <property type="term" value="F:blue light photoreceptor activity"/>
    <property type="evidence" value="ECO:0007669"/>
    <property type="project" value="InterPro"/>
</dbReference>
<sequence>MGLYHLIYQSRAVTPFTDAELTALLLWSRANNRQVHVTGLLLHAPDGRFLQILEGEDADVRQLYYEKILSDPRHYQCQVLGEGSCAERSFADWNMGFRLASVADLHDLLQSGSLNSPTHHGPKPTIRPELMERLLEFVETKAAY</sequence>
<dbReference type="AlphaFoldDB" id="A0A4Z0PKP5"/>
<dbReference type="PROSITE" id="PS50925">
    <property type="entry name" value="BLUF"/>
    <property type="match status" value="1"/>
</dbReference>
<evidence type="ECO:0000259" key="1">
    <source>
        <dbReference type="PROSITE" id="PS50925"/>
    </source>
</evidence>
<dbReference type="EMBL" id="SRLD01000015">
    <property type="protein sequence ID" value="TGE16564.1"/>
    <property type="molecule type" value="Genomic_DNA"/>
</dbReference>
<proteinExistence type="predicted"/>
<dbReference type="RefSeq" id="WP_135497450.1">
    <property type="nucleotide sequence ID" value="NZ_SRLD01000015.1"/>
</dbReference>
<dbReference type="GO" id="GO:0071949">
    <property type="term" value="F:FAD binding"/>
    <property type="evidence" value="ECO:0007669"/>
    <property type="project" value="InterPro"/>
</dbReference>
<protein>
    <submittedName>
        <fullName evidence="2">BLUF domain-containing protein</fullName>
    </submittedName>
</protein>
<evidence type="ECO:0000313" key="2">
    <source>
        <dbReference type="EMBL" id="TGE16564.1"/>
    </source>
</evidence>